<sequence length="439" mass="50098">MDLPFTFGVELEMMVALVCCEAIEDQEKPDPSETRIVFFPPTNEPEDISNNNKRRKSKKTFPAILYANRVKAEFRRIISEAGFPLASDDSDISGWAIVGDCSLRHPPPRTDVCVLIPKHFKVLTNVTTGLHVHIGHGTASFSLRDVAKIMAFTYVFEPQLSSLHPLHRYSHKYGGAMRSTSNLSTNYQFKYGELPSALMAITKILTVTTKFGGERELRQKLSILMMTDFDGKMGNYNFNGVGNLARDSFRPTIEFRQHEGTLDGEQIVQWVRLLVGMLSFVENQQDAPFLRFLTTIVDEEKWDKLGDGKDSEREAMMGSTLADGAFTIIDLLQHMGLTEQADYFRNKVFKHKIPPIRPCVQTRTTSGVDWEYQRRFPGVDENSPEYQEADKSRRLFEKHRITRVASRLAGGDWDFDEEHPMWPPHVADREFTEESDSDT</sequence>
<evidence type="ECO:0000313" key="2">
    <source>
        <dbReference type="EMBL" id="KAL2069525.1"/>
    </source>
</evidence>
<dbReference type="PANTHER" id="PTHR36847">
    <property type="entry name" value="AMIDOLIGASE ENZYME"/>
    <property type="match status" value="1"/>
</dbReference>
<reference evidence="2 3" key="1">
    <citation type="journal article" date="2024" name="Commun. Biol.">
        <title>Comparative genomic analysis of thermophilic fungi reveals convergent evolutionary adaptations and gene losses.</title>
        <authorList>
            <person name="Steindorff A.S."/>
            <person name="Aguilar-Pontes M.V."/>
            <person name="Robinson A.J."/>
            <person name="Andreopoulos B."/>
            <person name="LaButti K."/>
            <person name="Kuo A."/>
            <person name="Mondo S."/>
            <person name="Riley R."/>
            <person name="Otillar R."/>
            <person name="Haridas S."/>
            <person name="Lipzen A."/>
            <person name="Grimwood J."/>
            <person name="Schmutz J."/>
            <person name="Clum A."/>
            <person name="Reid I.D."/>
            <person name="Moisan M.C."/>
            <person name="Butler G."/>
            <person name="Nguyen T.T.M."/>
            <person name="Dewar K."/>
            <person name="Conant G."/>
            <person name="Drula E."/>
            <person name="Henrissat B."/>
            <person name="Hansel C."/>
            <person name="Singer S."/>
            <person name="Hutchinson M.I."/>
            <person name="de Vries R.P."/>
            <person name="Natvig D.O."/>
            <person name="Powell A.J."/>
            <person name="Tsang A."/>
            <person name="Grigoriev I.V."/>
        </authorList>
    </citation>
    <scope>NUCLEOTIDE SEQUENCE [LARGE SCALE GENOMIC DNA]</scope>
    <source>
        <strain evidence="2 3">CBS 494.80</strain>
    </source>
</reference>
<organism evidence="2 3">
    <name type="scientific">Oculimacula yallundae</name>
    <dbReference type="NCBI Taxonomy" id="86028"/>
    <lineage>
        <taxon>Eukaryota</taxon>
        <taxon>Fungi</taxon>
        <taxon>Dikarya</taxon>
        <taxon>Ascomycota</taxon>
        <taxon>Pezizomycotina</taxon>
        <taxon>Leotiomycetes</taxon>
        <taxon>Helotiales</taxon>
        <taxon>Ploettnerulaceae</taxon>
        <taxon>Oculimacula</taxon>
    </lineage>
</organism>
<dbReference type="EMBL" id="JAZHXI010000007">
    <property type="protein sequence ID" value="KAL2069525.1"/>
    <property type="molecule type" value="Genomic_DNA"/>
</dbReference>
<keyword evidence="3" id="KW-1185">Reference proteome</keyword>
<comment type="caution">
    <text evidence="2">The sequence shown here is derived from an EMBL/GenBank/DDBJ whole genome shotgun (WGS) entry which is preliminary data.</text>
</comment>
<evidence type="ECO:0000256" key="1">
    <source>
        <dbReference type="SAM" id="MobiDB-lite"/>
    </source>
</evidence>
<feature type="region of interest" description="Disordered" evidence="1">
    <location>
        <begin position="28"/>
        <end position="55"/>
    </location>
</feature>
<name>A0ABR4CHT1_9HELO</name>
<dbReference type="PANTHER" id="PTHR36847:SF1">
    <property type="entry name" value="AMIDOLIGASE ENZYME"/>
    <property type="match status" value="1"/>
</dbReference>
<dbReference type="Proteomes" id="UP001595075">
    <property type="component" value="Unassembled WGS sequence"/>
</dbReference>
<dbReference type="Pfam" id="PF12224">
    <property type="entry name" value="Amidoligase_2"/>
    <property type="match status" value="1"/>
</dbReference>
<accession>A0ABR4CHT1</accession>
<gene>
    <name evidence="2" type="ORF">VTL71DRAFT_14204</name>
</gene>
<dbReference type="InterPro" id="IPR022025">
    <property type="entry name" value="Amidoligase_2"/>
</dbReference>
<evidence type="ECO:0000313" key="3">
    <source>
        <dbReference type="Proteomes" id="UP001595075"/>
    </source>
</evidence>
<feature type="region of interest" description="Disordered" evidence="1">
    <location>
        <begin position="416"/>
        <end position="439"/>
    </location>
</feature>
<protein>
    <submittedName>
        <fullName evidence="2">Uncharacterized protein</fullName>
    </submittedName>
</protein>
<proteinExistence type="predicted"/>